<protein>
    <recommendedName>
        <fullName evidence="4">Tc1-like transposase DDE domain-containing protein</fullName>
    </recommendedName>
</protein>
<name>D6TJ63_KTERA</name>
<keyword evidence="3" id="KW-1185">Reference proteome</keyword>
<accession>D6TJ63</accession>
<dbReference type="InParanoid" id="D6TJ63"/>
<feature type="region of interest" description="Disordered" evidence="1">
    <location>
        <begin position="1"/>
        <end position="23"/>
    </location>
</feature>
<organism evidence="2 3">
    <name type="scientific">Ktedonobacter racemifer DSM 44963</name>
    <dbReference type="NCBI Taxonomy" id="485913"/>
    <lineage>
        <taxon>Bacteria</taxon>
        <taxon>Bacillati</taxon>
        <taxon>Chloroflexota</taxon>
        <taxon>Ktedonobacteria</taxon>
        <taxon>Ktedonobacterales</taxon>
        <taxon>Ktedonobacteraceae</taxon>
        <taxon>Ktedonobacter</taxon>
    </lineage>
</organism>
<dbReference type="EMBL" id="ADVG01000001">
    <property type="protein sequence ID" value="EFH89470.1"/>
    <property type="molecule type" value="Genomic_DNA"/>
</dbReference>
<dbReference type="AlphaFoldDB" id="D6TJ63"/>
<evidence type="ECO:0000313" key="2">
    <source>
        <dbReference type="EMBL" id="EFH89470.1"/>
    </source>
</evidence>
<gene>
    <name evidence="2" type="ORF">Krac_11028</name>
</gene>
<dbReference type="eggNOG" id="COG3335">
    <property type="taxonomic scope" value="Bacteria"/>
</dbReference>
<sequence>MKMKLDRIRPSHSRAPRGNQRAIPSCIPTSTSVGGTAKLLTLFRPATGQLRAKGVLSAPNAVLHPWLKEQLSEVLDELEKKQPAETLPPEAERAHYAQWKTWLWPHENDEGLPPLRIVLVWDNLAGHLTPDLVVWLFHHGVMPLYTPVGGSWLNMAESVQRIIVPRALSGQHPKNPQQVIDWLEQTVAGWNVKPTPFVWNGKRRRRRERARTRRLSGSSAAVIRGYSIAS</sequence>
<proteinExistence type="predicted"/>
<reference evidence="2 3" key="1">
    <citation type="journal article" date="2011" name="Stand. Genomic Sci.">
        <title>Non-contiguous finished genome sequence and contextual data of the filamentous soil bacterium Ktedonobacter racemifer type strain (SOSP1-21).</title>
        <authorList>
            <person name="Chang Y.J."/>
            <person name="Land M."/>
            <person name="Hauser L."/>
            <person name="Chertkov O."/>
            <person name="Del Rio T.G."/>
            <person name="Nolan M."/>
            <person name="Copeland A."/>
            <person name="Tice H."/>
            <person name="Cheng J.F."/>
            <person name="Lucas S."/>
            <person name="Han C."/>
            <person name="Goodwin L."/>
            <person name="Pitluck S."/>
            <person name="Ivanova N."/>
            <person name="Ovchinikova G."/>
            <person name="Pati A."/>
            <person name="Chen A."/>
            <person name="Palaniappan K."/>
            <person name="Mavromatis K."/>
            <person name="Liolios K."/>
            <person name="Brettin T."/>
            <person name="Fiebig A."/>
            <person name="Rohde M."/>
            <person name="Abt B."/>
            <person name="Goker M."/>
            <person name="Detter J.C."/>
            <person name="Woyke T."/>
            <person name="Bristow J."/>
            <person name="Eisen J.A."/>
            <person name="Markowitz V."/>
            <person name="Hugenholtz P."/>
            <person name="Kyrpides N.C."/>
            <person name="Klenk H.P."/>
            <person name="Lapidus A."/>
        </authorList>
    </citation>
    <scope>NUCLEOTIDE SEQUENCE [LARGE SCALE GENOMIC DNA]</scope>
    <source>
        <strain evidence="3">DSM 44963</strain>
    </source>
</reference>
<dbReference type="STRING" id="485913.Krac_11028"/>
<evidence type="ECO:0000256" key="1">
    <source>
        <dbReference type="SAM" id="MobiDB-lite"/>
    </source>
</evidence>
<evidence type="ECO:0008006" key="4">
    <source>
        <dbReference type="Google" id="ProtNLM"/>
    </source>
</evidence>
<comment type="caution">
    <text evidence="2">The sequence shown here is derived from an EMBL/GenBank/DDBJ whole genome shotgun (WGS) entry which is preliminary data.</text>
</comment>
<evidence type="ECO:0000313" key="3">
    <source>
        <dbReference type="Proteomes" id="UP000004508"/>
    </source>
</evidence>
<dbReference type="Proteomes" id="UP000004508">
    <property type="component" value="Unassembled WGS sequence"/>
</dbReference>